<proteinExistence type="predicted"/>
<dbReference type="SUPFAM" id="SSF55874">
    <property type="entry name" value="ATPase domain of HSP90 chaperone/DNA topoisomerase II/histidine kinase"/>
    <property type="match status" value="1"/>
</dbReference>
<feature type="domain" description="Sacsin/Nov" evidence="3">
    <location>
        <begin position="1200"/>
        <end position="1291"/>
    </location>
</feature>
<sequence length="2729" mass="306474">MQGNRDGSWPLNASTNNSGSGRGNGNINNTVPGGGGYLPQANPLFPNFNQQPIRYPLPQFPANFYRPSLPDFSLGNPNFQNLSFHHQQQIPHQFGANANVFLQNHSQNSFSFPPQSSLPSNNDISTSSQSHELFESSSFKRRRQEEVVVQGTDVVPPSSDFAIGESANSFSVTLPISTHNVSLDKSSAKPKRKVEVMRIDKAVNKTRKAVAAAGESVSSTRVSRAVLEELQADSWRSLGVQMQDVPSLRQLMAIEGKINAFIHCFVGARRIVTLYDLEAAICRNEFVDSFDDLELGPLLQHPLVLLYFPSISSSTGPVQITSEEIISFLDSYLHTYMTEDVKLDEFLNFVASQKSVTSKEKLGVRIQSLRMYVSFILDAKRQEGETLKVLLTELHQKYHIPSSKKQRQDRPLTVSERADSFALHHKDYCGKHTRFDSSSSDDSDNVYEVGNLNSSDHINSCPYPSVAEEMKRLGGSNKKRKGEKRNHEKSDSSKLLRKAPSKSQGHAKQEILKLADDSDAKKVFSVDEADFTLSEGDLRVFISTWKDTCKELSISTFVEKMLSFYNLGGSEGRRAQIKRAKAMSSFPFVGLLNVAVTSLRRGMWDSIYDNLQMTSLSDTTNTGSGNQVGEINPSENRELSKTQHVMPPKYSNTVEEIIRRLSLYFEHDLSGEKHIGIFRKLQSCEVLLVEQFQVHNFESLGWGGFFTFLEKHMLLLPTQLQRFLSRELREEFPLEAHVNENLLTLLLSQASEFSGDNVISREMVARLLAEQFPSINFKVVGRDSEENFTEIIAKKKSYSKCVLFSATLLGAENSLTSKHLEESLTVGNDTEARSSILNAVASKEVLDVLLRVPLLSDLNSWCHWDLRYAPQFGPLMGCLNEINSKDLLCLATRDGKIIRTDPSATADSFLEAALRGSAYHTAAQLLSLISLNGRTHLPFSLLKCYAKRAFEVSFDNHSEEVELNDRNSVVRMHVPVKPSTSLDKMIVEQRNKVAKSNYAASKFLLDCLGYLPGEFRSLVVDVLLSGLRSVVKDAPTTVLSACEHTEQRIMLHDVGLLLGIVEWISDYHKFSSSFSPNSAVVENALSNLDSGAGFVQTELDDLIQTEQRCMIVSEKSCEYKNEPHESCHTVGDAGTSCDSVGEAFTQTAPEFHDNPVSVIDSIRQDEFGLDSTSSGTEMNMLQKQHARLGRALQCLSQELYSQDSHFILELVQNADDNKYPEHVEPTLTFILQKTGIVVLNNECGFMPENIRALCDVGRSTKKGSGGYIGKKGIGFKSVFRVSDAPEIHSNGFHFKFDISEGQIGYILPTVVPPHDMESLISVLSGRALHLEDAGWNTCITLPFRAIDSERTTVNHIEPMFSDLHPSLLLFLHRLQCIVYRNMLDDSLLVMRKEVVSKNIIKVSCGENSMTWFVASEKLKAANLRDGVQTTEISIGFTLDMMEDGTYRSCMIQEPVFAFLPLRTYGLKFIIQGDFILTSSREDVDEDSPWNQWLLSEFPGLFVDALRSFCSLPSFAQNLGKAVSSYMQLVPLVGEVHGFFSSLPRSIISRLRTTNCLLLEGDGEEWVPPCKVLRNWNEKIRVLLKDGLLQEHLALGFLDKDIVLSDSLSRSLGIEDYGPKTLVQILSSLSHKKGCLQSMGFAWLSSIITELYILFRSSGHGNGELGIDKTLIDDLHNIPFIPLSNGKFTSLDEGAVWLHHDTSGLDLGDVFEAFPMLYGNLRTIDHSLLLASSVDEKSCVDDLTDMLCAIGVQKLSAHEIIKVHILPAFEARIRGTEEGLMVDYLCFVMTHLRSGCHICHNERNYIISELRSKALILSNYGLKQLGEGSIHFGEEFGNQVNMKKLTKNLDILWPVVDGTYLKHPASKFYACGLNEWREFFQEIGIADFVQVVQVEKSIAEFYSVSRCEKYDINLLSPELVVKDWESPELVDLLSLLNKSNGRKGCKYLLEVLDRLWDDCYHDKATVNYYSGTHGVIRSSESSFMRVICDSQWIVSSMDNKLHLAKDLYHDCDDVKSILGLNAPYAVPKVTSVKLLSDIGFKTKVCLNDAPEILETWVHCEDSFKSSISQITRFYKYLWNEMADSKEKITEKLHTLPSVFVPHEIGSRQNDLISGIFLPLGDVYWNDSAGVLNEIKEISSQISSVVESLRRKTLCTIYPGLHDFFVNGCGVPETPPFQEYLKILGQFAHYVSPSCAAKAVFKIFLKWSDDLNSGKSSEDVVHFKERLSELEYTVLPTENDKWVSLHSSFGLVCWCDDEKLKKRFIKKDNIEFINFGENDDKEQEVLQTKVSGLMHSLGIPSISEVVKREAKYEGSQDNTVTVSLVNWALPYAQRYIYTVHHVKYTQTKKTVHSQLKRLQIFVADKLCYRNVIPQYGISSKKEFKCSSLLHDKALYTTPCLDSHSLFMELSRLFFNGVPDLHLANFLHLIKTMAESGLSEEQMESFILNSQKVHQIPDDEKIWSLKSVVKAKKKAGISLSWLPSSSKPGHSSSKAHVDDSKQELASGMHSSGEEDETEAPEEKIPTEMTDTNLFSGYDNYAGTSSRTSEPNPLHSMHMISGSTPGNQAATNFNPNLPHEWNNSFSVNFSERDQLHTGTPWAAQAQQTGRKGEEIAYRYFVAKYGKEALVRWVNDQSETGLPYDLLIESRGGKKEYVEVKATVSTRKDYFNLTVREWQFANEKGDGYIIAHVLLGNSNAILTQHRNPVKLCQEGHLRLLILMPNQRNEVNVSF</sequence>
<protein>
    <submittedName>
        <fullName evidence="5">Uncharacterized protein LOC104732332</fullName>
    </submittedName>
</protein>
<dbReference type="PANTHER" id="PTHR32387">
    <property type="entry name" value="WU:FJ29H11"/>
    <property type="match status" value="1"/>
</dbReference>
<dbReference type="Pfam" id="PF13020">
    <property type="entry name" value="NOV_C"/>
    <property type="match status" value="1"/>
</dbReference>
<name>A0ABM0V3D1_CAMSA</name>
<feature type="region of interest" description="Disordered" evidence="1">
    <location>
        <begin position="619"/>
        <end position="645"/>
    </location>
</feature>
<dbReference type="InterPro" id="IPR052957">
    <property type="entry name" value="Auxin_embryo_med"/>
</dbReference>
<feature type="compositionally biased region" description="Low complexity" evidence="1">
    <location>
        <begin position="12"/>
        <end position="29"/>
    </location>
</feature>
<feature type="compositionally biased region" description="Low complexity" evidence="1">
    <location>
        <begin position="2478"/>
        <end position="2491"/>
    </location>
</feature>
<gene>
    <name evidence="5" type="primary">LOC104732332</name>
</gene>
<dbReference type="Gene3D" id="3.30.565.10">
    <property type="entry name" value="Histidine kinase-like ATPase, C-terminal domain"/>
    <property type="match status" value="1"/>
</dbReference>
<dbReference type="RefSeq" id="XP_010450164.1">
    <property type="nucleotide sequence ID" value="XM_010451862.2"/>
</dbReference>
<feature type="region of interest" description="Disordered" evidence="1">
    <location>
        <begin position="474"/>
        <end position="509"/>
    </location>
</feature>
<reference evidence="4" key="1">
    <citation type="journal article" date="2014" name="Nat. Commun.">
        <title>The emerging biofuel crop Camelina sativa retains a highly undifferentiated hexaploid genome structure.</title>
        <authorList>
            <person name="Kagale S."/>
            <person name="Koh C."/>
            <person name="Nixon J."/>
            <person name="Bollina V."/>
            <person name="Clarke W.E."/>
            <person name="Tuteja R."/>
            <person name="Spillane C."/>
            <person name="Robinson S.J."/>
            <person name="Links M.G."/>
            <person name="Clarke C."/>
            <person name="Higgins E.E."/>
            <person name="Huebert T."/>
            <person name="Sharpe A.G."/>
            <person name="Parkin I.A."/>
        </authorList>
    </citation>
    <scope>NUCLEOTIDE SEQUENCE [LARGE SCALE GENOMIC DNA]</scope>
    <source>
        <strain evidence="4">cv. DH55</strain>
    </source>
</reference>
<evidence type="ECO:0000256" key="1">
    <source>
        <dbReference type="SAM" id="MobiDB-lite"/>
    </source>
</evidence>
<feature type="compositionally biased region" description="Basic and acidic residues" evidence="1">
    <location>
        <begin position="485"/>
        <end position="494"/>
    </location>
</feature>
<evidence type="ECO:0000313" key="4">
    <source>
        <dbReference type="Proteomes" id="UP000694864"/>
    </source>
</evidence>
<feature type="region of interest" description="Disordered" evidence="1">
    <location>
        <begin position="2478"/>
        <end position="2549"/>
    </location>
</feature>
<dbReference type="InterPro" id="IPR024975">
    <property type="entry name" value="NOV_C"/>
</dbReference>
<dbReference type="GeneID" id="104732332"/>
<dbReference type="PANTHER" id="PTHR32387:SF0">
    <property type="entry name" value="PROTEIN NO VEIN"/>
    <property type="match status" value="1"/>
</dbReference>
<feature type="domain" description="Protein NO VEIN C-terminal" evidence="2">
    <location>
        <begin position="2608"/>
        <end position="2694"/>
    </location>
</feature>
<dbReference type="NCBIfam" id="NF047352">
    <property type="entry name" value="P_loop_sacsin"/>
    <property type="match status" value="1"/>
</dbReference>
<feature type="region of interest" description="Disordered" evidence="1">
    <location>
        <begin position="1"/>
        <end position="30"/>
    </location>
</feature>
<reference evidence="5" key="2">
    <citation type="submission" date="2025-08" db="UniProtKB">
        <authorList>
            <consortium name="RefSeq"/>
        </authorList>
    </citation>
    <scope>IDENTIFICATION</scope>
    <source>
        <tissue evidence="5">Leaf</tissue>
    </source>
</reference>
<dbReference type="InterPro" id="IPR036890">
    <property type="entry name" value="HATPase_C_sf"/>
</dbReference>
<feature type="region of interest" description="Disordered" evidence="1">
    <location>
        <begin position="432"/>
        <end position="451"/>
    </location>
</feature>
<evidence type="ECO:0000259" key="2">
    <source>
        <dbReference type="Pfam" id="PF13020"/>
    </source>
</evidence>
<feature type="region of interest" description="Disordered" evidence="1">
    <location>
        <begin position="106"/>
        <end position="129"/>
    </location>
</feature>
<feature type="compositionally biased region" description="Polar residues" evidence="1">
    <location>
        <begin position="2538"/>
        <end position="2547"/>
    </location>
</feature>
<dbReference type="Proteomes" id="UP000694864">
    <property type="component" value="Chromosome 12"/>
</dbReference>
<organism evidence="4 5">
    <name type="scientific">Camelina sativa</name>
    <name type="common">False flax</name>
    <name type="synonym">Myagrum sativum</name>
    <dbReference type="NCBI Taxonomy" id="90675"/>
    <lineage>
        <taxon>Eukaryota</taxon>
        <taxon>Viridiplantae</taxon>
        <taxon>Streptophyta</taxon>
        <taxon>Embryophyta</taxon>
        <taxon>Tracheophyta</taxon>
        <taxon>Spermatophyta</taxon>
        <taxon>Magnoliopsida</taxon>
        <taxon>eudicotyledons</taxon>
        <taxon>Gunneridae</taxon>
        <taxon>Pentapetalae</taxon>
        <taxon>rosids</taxon>
        <taxon>malvids</taxon>
        <taxon>Brassicales</taxon>
        <taxon>Brassicaceae</taxon>
        <taxon>Camelineae</taxon>
        <taxon>Camelina</taxon>
    </lineage>
</organism>
<evidence type="ECO:0000259" key="3">
    <source>
        <dbReference type="Pfam" id="PF25794"/>
    </source>
</evidence>
<accession>A0ABM0V3D1</accession>
<dbReference type="Pfam" id="PF25794">
    <property type="entry name" value="SACS"/>
    <property type="match status" value="1"/>
</dbReference>
<evidence type="ECO:0000313" key="5">
    <source>
        <dbReference type="RefSeq" id="XP_010450164.1"/>
    </source>
</evidence>
<feature type="compositionally biased region" description="Polar residues" evidence="1">
    <location>
        <begin position="619"/>
        <end position="629"/>
    </location>
</feature>
<dbReference type="InterPro" id="IPR058210">
    <property type="entry name" value="SACS/Nov_dom"/>
</dbReference>
<keyword evidence="4" id="KW-1185">Reference proteome</keyword>